<dbReference type="Proteomes" id="UP000708208">
    <property type="component" value="Unassembled WGS sequence"/>
</dbReference>
<gene>
    <name evidence="1" type="ORF">AFUS01_LOCUS31753</name>
</gene>
<sequence>MFSNFLAMEIKRDEDLAVLFSQSCSIAYYGLYFVTGFH</sequence>
<name>A0A8J2PFB8_9HEXA</name>
<evidence type="ECO:0000313" key="1">
    <source>
        <dbReference type="EMBL" id="CAG7821412.1"/>
    </source>
</evidence>
<organism evidence="1 2">
    <name type="scientific">Allacma fusca</name>
    <dbReference type="NCBI Taxonomy" id="39272"/>
    <lineage>
        <taxon>Eukaryota</taxon>
        <taxon>Metazoa</taxon>
        <taxon>Ecdysozoa</taxon>
        <taxon>Arthropoda</taxon>
        <taxon>Hexapoda</taxon>
        <taxon>Collembola</taxon>
        <taxon>Symphypleona</taxon>
        <taxon>Sminthuridae</taxon>
        <taxon>Allacma</taxon>
    </lineage>
</organism>
<evidence type="ECO:0000313" key="2">
    <source>
        <dbReference type="Proteomes" id="UP000708208"/>
    </source>
</evidence>
<accession>A0A8J2PFB8</accession>
<reference evidence="1" key="1">
    <citation type="submission" date="2021-06" db="EMBL/GenBank/DDBJ databases">
        <authorList>
            <person name="Hodson N. C."/>
            <person name="Mongue J. A."/>
            <person name="Jaron S. K."/>
        </authorList>
    </citation>
    <scope>NUCLEOTIDE SEQUENCE</scope>
</reference>
<dbReference type="AlphaFoldDB" id="A0A8J2PFB8"/>
<protein>
    <submittedName>
        <fullName evidence="1">Uncharacterized protein</fullName>
    </submittedName>
</protein>
<keyword evidence="2" id="KW-1185">Reference proteome</keyword>
<feature type="non-terminal residue" evidence="1">
    <location>
        <position position="38"/>
    </location>
</feature>
<comment type="caution">
    <text evidence="1">The sequence shown here is derived from an EMBL/GenBank/DDBJ whole genome shotgun (WGS) entry which is preliminary data.</text>
</comment>
<dbReference type="EMBL" id="CAJVCH010510383">
    <property type="protein sequence ID" value="CAG7821412.1"/>
    <property type="molecule type" value="Genomic_DNA"/>
</dbReference>
<proteinExistence type="predicted"/>